<dbReference type="RefSeq" id="WP_202337261.1">
    <property type="nucleotide sequence ID" value="NZ_CP068439.1"/>
</dbReference>
<feature type="chain" id="PRO_5047034455" description="PepSY domain-containing protein" evidence="1">
    <location>
        <begin position="21"/>
        <end position="136"/>
    </location>
</feature>
<evidence type="ECO:0008006" key="4">
    <source>
        <dbReference type="Google" id="ProtNLM"/>
    </source>
</evidence>
<sequence>MKKLILSTAIVLGGLTAATAQDKEPTAMNEQKQTAVEAQVESRIEAAQDAETADVVDAETAVIAAPVQDFKEVKASEVPQTVKDAVAKDFSGATISKAYVNANGEYKLDLATADKKAATVYANAKGEWIKNDMKKQ</sequence>
<evidence type="ECO:0000313" key="3">
    <source>
        <dbReference type="Proteomes" id="UP000629420"/>
    </source>
</evidence>
<dbReference type="Proteomes" id="UP000629420">
    <property type="component" value="Chromosome"/>
</dbReference>
<dbReference type="EMBL" id="CP068439">
    <property type="protein sequence ID" value="QQX77361.1"/>
    <property type="molecule type" value="Genomic_DNA"/>
</dbReference>
<organism evidence="2 3">
    <name type="scientific">Aequorivita iocasae</name>
    <dbReference type="NCBI Taxonomy" id="2803865"/>
    <lineage>
        <taxon>Bacteria</taxon>
        <taxon>Pseudomonadati</taxon>
        <taxon>Bacteroidota</taxon>
        <taxon>Flavobacteriia</taxon>
        <taxon>Flavobacteriales</taxon>
        <taxon>Flavobacteriaceae</taxon>
        <taxon>Aequorivita</taxon>
    </lineage>
</organism>
<protein>
    <recommendedName>
        <fullName evidence="4">PepSY domain-containing protein</fullName>
    </recommendedName>
</protein>
<proteinExistence type="predicted"/>
<gene>
    <name evidence="2" type="ORF">JK629_03560</name>
</gene>
<keyword evidence="3" id="KW-1185">Reference proteome</keyword>
<feature type="signal peptide" evidence="1">
    <location>
        <begin position="1"/>
        <end position="20"/>
    </location>
</feature>
<evidence type="ECO:0000256" key="1">
    <source>
        <dbReference type="SAM" id="SignalP"/>
    </source>
</evidence>
<evidence type="ECO:0000313" key="2">
    <source>
        <dbReference type="EMBL" id="QQX77361.1"/>
    </source>
</evidence>
<reference evidence="2 3" key="1">
    <citation type="submission" date="2021-01" db="EMBL/GenBank/DDBJ databases">
        <title>Aequorivita sp. strain KX20305, a bacterium isolated from the sediment collected at a cold seep field in South China Sea.</title>
        <authorList>
            <person name="Zhang H."/>
            <person name="Li C."/>
        </authorList>
    </citation>
    <scope>NUCLEOTIDE SEQUENCE [LARGE SCALE GENOMIC DNA]</scope>
    <source>
        <strain evidence="2 3">KX20305</strain>
    </source>
</reference>
<keyword evidence="1" id="KW-0732">Signal</keyword>
<accession>A0ABX7DT80</accession>
<name>A0ABX7DT80_9FLAO</name>
<dbReference type="SUPFAM" id="SSF160574">
    <property type="entry name" value="BT0923-like"/>
    <property type="match status" value="1"/>
</dbReference>